<evidence type="ECO:0000259" key="3">
    <source>
        <dbReference type="Pfam" id="PF19305"/>
    </source>
</evidence>
<dbReference type="InterPro" id="IPR036148">
    <property type="entry name" value="MmgE/PrpD_sf"/>
</dbReference>
<evidence type="ECO:0000256" key="1">
    <source>
        <dbReference type="ARBA" id="ARBA00006174"/>
    </source>
</evidence>
<dbReference type="InterPro" id="IPR045337">
    <property type="entry name" value="MmgE_PrpD_C"/>
</dbReference>
<dbReference type="KEGG" id="aez:C3E78_17305"/>
<dbReference type="OrthoDB" id="3781756at2"/>
<feature type="domain" description="MmgE/PrpD C-terminal" evidence="3">
    <location>
        <begin position="273"/>
        <end position="426"/>
    </location>
</feature>
<keyword evidence="5" id="KW-1185">Reference proteome</keyword>
<dbReference type="EMBL" id="CP026952">
    <property type="protein sequence ID" value="AWB93825.1"/>
    <property type="molecule type" value="Genomic_DNA"/>
</dbReference>
<dbReference type="InterPro" id="IPR045336">
    <property type="entry name" value="MmgE_PrpD_N"/>
</dbReference>
<evidence type="ECO:0000313" key="5">
    <source>
        <dbReference type="Proteomes" id="UP000244384"/>
    </source>
</evidence>
<dbReference type="GO" id="GO:0016829">
    <property type="term" value="F:lyase activity"/>
    <property type="evidence" value="ECO:0007669"/>
    <property type="project" value="InterPro"/>
</dbReference>
<dbReference type="Pfam" id="PF19305">
    <property type="entry name" value="MmgE_PrpD_C"/>
    <property type="match status" value="1"/>
</dbReference>
<gene>
    <name evidence="4" type="ORF">C3E78_17305</name>
</gene>
<accession>A0A2S0WR37</accession>
<dbReference type="AlphaFoldDB" id="A0A2S0WR37"/>
<dbReference type="RefSeq" id="WP_108580537.1">
    <property type="nucleotide sequence ID" value="NZ_CP026952.1"/>
</dbReference>
<comment type="similarity">
    <text evidence="1">Belongs to the PrpD family.</text>
</comment>
<dbReference type="InterPro" id="IPR042188">
    <property type="entry name" value="MmgE/PrpD_sf_2"/>
</dbReference>
<protein>
    <submittedName>
        <fullName evidence="4">MmgE/PrpD family protein</fullName>
    </submittedName>
</protein>
<dbReference type="Pfam" id="PF03972">
    <property type="entry name" value="MmgE_PrpD_N"/>
    <property type="match status" value="1"/>
</dbReference>
<proteinExistence type="inferred from homology"/>
<name>A0A2S0WR37_9ACTN</name>
<sequence length="459" mass="47981">MTGVPAGWTAWREDLARRIDGITPESLLADEELRRKAALVLMDDLAAMVVGATHAEVIALAQSFASPIAPGESLTALGTRGPRDKVAAVNAAAAGWDELDEGYRPATCHGGLYTVPAVIAEADATGRTVEEVLTAIVLGYEVVTAFARAFPAPRPLVLHPHATLSPIGAAAAVTWLRTGSAEQVMAAVDVAVTLSMSGPFSHAVSGALVRNAWAGAGAVLGFLASDLAAAGLGGEPTGALDVFAAGYGHATDEAELTGSTGRWAILDGYHKIYAACQYTHSALEAALELTEGPLRGRSIDEIAEVVVATHPLAYSLDNRSPSTTLAGKFSLPHVVAAVLVTGRTDPRTFGEELLHDPAVASLRERVRLVPFEPLPAAPHDRPARLTVRLTDEPGTVLEADCMSAIGGPDRPLEEDQVLDKIAGLTPATPNLAALARRVVTTRELDGEPWSALVTEAWQR</sequence>
<accession>A0A5F2EN67</accession>
<evidence type="ECO:0000313" key="4">
    <source>
        <dbReference type="EMBL" id="AWB93825.1"/>
    </source>
</evidence>
<organism evidence="4 5">
    <name type="scientific">Aeromicrobium chenweiae</name>
    <dbReference type="NCBI Taxonomy" id="2079793"/>
    <lineage>
        <taxon>Bacteria</taxon>
        <taxon>Bacillati</taxon>
        <taxon>Actinomycetota</taxon>
        <taxon>Actinomycetes</taxon>
        <taxon>Propionibacteriales</taxon>
        <taxon>Nocardioidaceae</taxon>
        <taxon>Aeromicrobium</taxon>
    </lineage>
</organism>
<reference evidence="5" key="1">
    <citation type="submission" date="2018-01" db="EMBL/GenBank/DDBJ databases">
        <authorList>
            <person name="Li J."/>
        </authorList>
    </citation>
    <scope>NUCLEOTIDE SEQUENCE [LARGE SCALE GENOMIC DNA]</scope>
    <source>
        <strain evidence="5">592</strain>
    </source>
</reference>
<dbReference type="Gene3D" id="1.10.4100.10">
    <property type="entry name" value="2-methylcitrate dehydratase PrpD"/>
    <property type="match status" value="1"/>
</dbReference>
<dbReference type="Proteomes" id="UP000244384">
    <property type="component" value="Chromosome"/>
</dbReference>
<dbReference type="PANTHER" id="PTHR16943:SF8">
    <property type="entry name" value="2-METHYLCITRATE DEHYDRATASE"/>
    <property type="match status" value="1"/>
</dbReference>
<dbReference type="Gene3D" id="3.30.1330.120">
    <property type="entry name" value="2-methylcitrate dehydratase PrpD"/>
    <property type="match status" value="1"/>
</dbReference>
<evidence type="ECO:0000259" key="2">
    <source>
        <dbReference type="Pfam" id="PF03972"/>
    </source>
</evidence>
<feature type="domain" description="MmgE/PrpD N-terminal" evidence="2">
    <location>
        <begin position="14"/>
        <end position="241"/>
    </location>
</feature>
<dbReference type="PANTHER" id="PTHR16943">
    <property type="entry name" value="2-METHYLCITRATE DEHYDRATASE-RELATED"/>
    <property type="match status" value="1"/>
</dbReference>
<dbReference type="SUPFAM" id="SSF103378">
    <property type="entry name" value="2-methylcitrate dehydratase PrpD"/>
    <property type="match status" value="1"/>
</dbReference>
<dbReference type="InterPro" id="IPR042183">
    <property type="entry name" value="MmgE/PrpD_sf_1"/>
</dbReference>
<dbReference type="InterPro" id="IPR005656">
    <property type="entry name" value="MmgE_PrpD"/>
</dbReference>